<protein>
    <submittedName>
        <fullName evidence="1">Uncharacterized protein</fullName>
    </submittedName>
</protein>
<accession>A0AAE0ZWF0</accession>
<dbReference type="AlphaFoldDB" id="A0AAE0ZWF0"/>
<evidence type="ECO:0000313" key="1">
    <source>
        <dbReference type="EMBL" id="KAK3776810.1"/>
    </source>
</evidence>
<comment type="caution">
    <text evidence="1">The sequence shown here is derived from an EMBL/GenBank/DDBJ whole genome shotgun (WGS) entry which is preliminary data.</text>
</comment>
<name>A0AAE0ZWF0_9GAST</name>
<organism evidence="1 2">
    <name type="scientific">Elysia crispata</name>
    <name type="common">lettuce slug</name>
    <dbReference type="NCBI Taxonomy" id="231223"/>
    <lineage>
        <taxon>Eukaryota</taxon>
        <taxon>Metazoa</taxon>
        <taxon>Spiralia</taxon>
        <taxon>Lophotrochozoa</taxon>
        <taxon>Mollusca</taxon>
        <taxon>Gastropoda</taxon>
        <taxon>Heterobranchia</taxon>
        <taxon>Euthyneura</taxon>
        <taxon>Panpulmonata</taxon>
        <taxon>Sacoglossa</taxon>
        <taxon>Placobranchoidea</taxon>
        <taxon>Plakobranchidae</taxon>
        <taxon>Elysia</taxon>
    </lineage>
</organism>
<dbReference type="EMBL" id="JAWDGP010003173">
    <property type="protein sequence ID" value="KAK3776810.1"/>
    <property type="molecule type" value="Genomic_DNA"/>
</dbReference>
<gene>
    <name evidence="1" type="ORF">RRG08_024587</name>
</gene>
<evidence type="ECO:0000313" key="2">
    <source>
        <dbReference type="Proteomes" id="UP001283361"/>
    </source>
</evidence>
<reference evidence="1" key="1">
    <citation type="journal article" date="2023" name="G3 (Bethesda)">
        <title>A reference genome for the long-term kleptoplast-retaining sea slug Elysia crispata morphotype clarki.</title>
        <authorList>
            <person name="Eastman K.E."/>
            <person name="Pendleton A.L."/>
            <person name="Shaikh M.A."/>
            <person name="Suttiyut T."/>
            <person name="Ogas R."/>
            <person name="Tomko P."/>
            <person name="Gavelis G."/>
            <person name="Widhalm J.R."/>
            <person name="Wisecaver J.H."/>
        </authorList>
    </citation>
    <scope>NUCLEOTIDE SEQUENCE</scope>
    <source>
        <strain evidence="1">ECLA1</strain>
    </source>
</reference>
<proteinExistence type="predicted"/>
<sequence length="110" mass="12679">MPCARPAWALFACFFSPLRRRGRGELDETTTATTLPSSRDGYHSYKSYHNYHYHHYPYTMMLAPPTLRLVPGVFLVYPHSDRINSFDKEDYTGHLNRITGQCPIGVQLSL</sequence>
<keyword evidence="2" id="KW-1185">Reference proteome</keyword>
<dbReference type="Proteomes" id="UP001283361">
    <property type="component" value="Unassembled WGS sequence"/>
</dbReference>